<proteinExistence type="predicted"/>
<sequence length="79" mass="8848">MYLAFVNIILVLVSLPAIYGEGDVDIQAVWTDGHSITDYSATQQLFCPDSKIRIPALLLFLHLSHHARGNWNTGTQWPP</sequence>
<name>A0A8T3CQD7_9TELE</name>
<keyword evidence="3" id="KW-1185">Reference proteome</keyword>
<reference evidence="2" key="1">
    <citation type="submission" date="2021-01" db="EMBL/GenBank/DDBJ databases">
        <authorList>
            <person name="Zahm M."/>
            <person name="Roques C."/>
            <person name="Cabau C."/>
            <person name="Klopp C."/>
            <person name="Donnadieu C."/>
            <person name="Jouanno E."/>
            <person name="Lampietro C."/>
            <person name="Louis A."/>
            <person name="Herpin A."/>
            <person name="Echchiki A."/>
            <person name="Berthelot C."/>
            <person name="Parey E."/>
            <person name="Roest-Crollius H."/>
            <person name="Braasch I."/>
            <person name="Postlethwait J."/>
            <person name="Bobe J."/>
            <person name="Montfort J."/>
            <person name="Bouchez O."/>
            <person name="Begum T."/>
            <person name="Mejri S."/>
            <person name="Adams A."/>
            <person name="Chen W.-J."/>
            <person name="Guiguen Y."/>
        </authorList>
    </citation>
    <scope>NUCLEOTIDE SEQUENCE</scope>
    <source>
        <tissue evidence="2">Blood</tissue>
    </source>
</reference>
<dbReference type="AlphaFoldDB" id="A0A8T3CQD7"/>
<evidence type="ECO:0000313" key="3">
    <source>
        <dbReference type="Proteomes" id="UP000829720"/>
    </source>
</evidence>
<dbReference type="EMBL" id="JAERUA010000020">
    <property type="protein sequence ID" value="KAI1885514.1"/>
    <property type="molecule type" value="Genomic_DNA"/>
</dbReference>
<feature type="chain" id="PRO_5035729786" evidence="1">
    <location>
        <begin position="21"/>
        <end position="79"/>
    </location>
</feature>
<comment type="caution">
    <text evidence="2">The sequence shown here is derived from an EMBL/GenBank/DDBJ whole genome shotgun (WGS) entry which is preliminary data.</text>
</comment>
<feature type="signal peptide" evidence="1">
    <location>
        <begin position="1"/>
        <end position="20"/>
    </location>
</feature>
<protein>
    <submittedName>
        <fullName evidence="2">Uncharacterized protein</fullName>
    </submittedName>
</protein>
<dbReference type="OrthoDB" id="10285450at2759"/>
<organism evidence="2 3">
    <name type="scientific">Albula goreensis</name>
    <dbReference type="NCBI Taxonomy" id="1534307"/>
    <lineage>
        <taxon>Eukaryota</taxon>
        <taxon>Metazoa</taxon>
        <taxon>Chordata</taxon>
        <taxon>Craniata</taxon>
        <taxon>Vertebrata</taxon>
        <taxon>Euteleostomi</taxon>
        <taxon>Actinopterygii</taxon>
        <taxon>Neopterygii</taxon>
        <taxon>Teleostei</taxon>
        <taxon>Albuliformes</taxon>
        <taxon>Albulidae</taxon>
        <taxon>Albula</taxon>
    </lineage>
</organism>
<gene>
    <name evidence="2" type="ORF">AGOR_G00204540</name>
</gene>
<keyword evidence="1" id="KW-0732">Signal</keyword>
<evidence type="ECO:0000313" key="2">
    <source>
        <dbReference type="EMBL" id="KAI1885514.1"/>
    </source>
</evidence>
<accession>A0A8T3CQD7</accession>
<dbReference type="Proteomes" id="UP000829720">
    <property type="component" value="Unassembled WGS sequence"/>
</dbReference>
<evidence type="ECO:0000256" key="1">
    <source>
        <dbReference type="SAM" id="SignalP"/>
    </source>
</evidence>